<keyword evidence="7" id="KW-0804">Transcription</keyword>
<evidence type="ECO:0000256" key="5">
    <source>
        <dbReference type="ARBA" id="ARBA00022833"/>
    </source>
</evidence>
<dbReference type="Gene3D" id="3.30.160.60">
    <property type="entry name" value="Classic Zinc Finger"/>
    <property type="match status" value="8"/>
</dbReference>
<feature type="domain" description="C2H2-type" evidence="11">
    <location>
        <begin position="263"/>
        <end position="291"/>
    </location>
</feature>
<dbReference type="GO" id="GO:0030674">
    <property type="term" value="F:protein-macromolecule adaptor activity"/>
    <property type="evidence" value="ECO:0007669"/>
    <property type="project" value="UniProtKB-ARBA"/>
</dbReference>
<feature type="domain" description="C2H2-type" evidence="11">
    <location>
        <begin position="350"/>
        <end position="377"/>
    </location>
</feature>
<dbReference type="InterPro" id="IPR036236">
    <property type="entry name" value="Znf_C2H2_sf"/>
</dbReference>
<feature type="domain" description="C2H2-type" evidence="11">
    <location>
        <begin position="292"/>
        <end position="319"/>
    </location>
</feature>
<feature type="region of interest" description="Disordered" evidence="10">
    <location>
        <begin position="65"/>
        <end position="133"/>
    </location>
</feature>
<evidence type="ECO:0000256" key="10">
    <source>
        <dbReference type="SAM" id="MobiDB-lite"/>
    </source>
</evidence>
<dbReference type="PROSITE" id="PS00028">
    <property type="entry name" value="ZINC_FINGER_C2H2_1"/>
    <property type="match status" value="8"/>
</dbReference>
<evidence type="ECO:0000313" key="13">
    <source>
        <dbReference type="Proteomes" id="UP001153636"/>
    </source>
</evidence>
<organism evidence="12 13">
    <name type="scientific">Psylliodes chrysocephalus</name>
    <dbReference type="NCBI Taxonomy" id="3402493"/>
    <lineage>
        <taxon>Eukaryota</taxon>
        <taxon>Metazoa</taxon>
        <taxon>Ecdysozoa</taxon>
        <taxon>Arthropoda</taxon>
        <taxon>Hexapoda</taxon>
        <taxon>Insecta</taxon>
        <taxon>Pterygota</taxon>
        <taxon>Neoptera</taxon>
        <taxon>Endopterygota</taxon>
        <taxon>Coleoptera</taxon>
        <taxon>Polyphaga</taxon>
        <taxon>Cucujiformia</taxon>
        <taxon>Chrysomeloidea</taxon>
        <taxon>Chrysomelidae</taxon>
        <taxon>Galerucinae</taxon>
        <taxon>Alticini</taxon>
        <taxon>Psylliodes</taxon>
    </lineage>
</organism>
<dbReference type="InterPro" id="IPR013087">
    <property type="entry name" value="Znf_C2H2_type"/>
</dbReference>
<evidence type="ECO:0000259" key="11">
    <source>
        <dbReference type="PROSITE" id="PS50157"/>
    </source>
</evidence>
<dbReference type="FunFam" id="3.30.160.60:FF:000624">
    <property type="entry name" value="zinc finger protein 697"/>
    <property type="match status" value="1"/>
</dbReference>
<reference evidence="12" key="1">
    <citation type="submission" date="2022-01" db="EMBL/GenBank/DDBJ databases">
        <authorList>
            <person name="King R."/>
        </authorList>
    </citation>
    <scope>NUCLEOTIDE SEQUENCE</scope>
</reference>
<sequence>MRHLEKQLHMDSTEFQHSSQQIHNLNVLPDIKMEFPIALPNIKMEFPREFPKFVLDDNLMKHNFLSDEDSSNEPHLTFDLNNDSDNSEELDSMSKTVRKNRRKASAPQRAVQIESSQSGSMENSSESSQDNTDSLTFTNIQNLSLKLKEESLLDFVEADDLCCEDLLQNITEDDIFKDLQDEADGETIDDEMIVNVKEEWRAHWGVKCNMCEQVFPFKTEFDKHYISSYKSIPVYTCTFCNKSAEKYSTFRSHCYRHITEGRYKCQYCPKGFSLQSMLHVHILAKHTKVKPYNCEECGKSFVTKPGLKIHMKKHKTETKEDYPCVECGKVLHTRGGLTSHMNVHRLGRRFMCDVCGKTFTQKVNMQQHVKQHTGDKPHCCNKCGKTFAEKSHLVRHYSFHSEIRPFKCDVCQKMYKTERCLKVHSLVHAPARPFVCGHCSKGFLSSTKLKQHYNIHTGERPYKCKYCERTFTNYPNWLKHTRRRHKVDHKTGAELPSKEGVIKEEAPPTPMTTPTAHVIPTVSETPVEMGVTDTPTVMTSTTTVLSTAPQIPPPDTVPDIGPVLSDVNFSRAEELLLQQGLFNFPLLDDKVLFGQPMDFLTTNSNNSVGLLVPYFPSLPNHQTILQHTSQTILPVQLNDPSIYQ</sequence>
<dbReference type="PROSITE" id="PS50157">
    <property type="entry name" value="ZINC_FINGER_C2H2_2"/>
    <property type="match status" value="8"/>
</dbReference>
<dbReference type="GO" id="GO:0005654">
    <property type="term" value="C:nucleoplasm"/>
    <property type="evidence" value="ECO:0007669"/>
    <property type="project" value="TreeGrafter"/>
</dbReference>
<evidence type="ECO:0000256" key="4">
    <source>
        <dbReference type="ARBA" id="ARBA00022771"/>
    </source>
</evidence>
<evidence type="ECO:0000256" key="8">
    <source>
        <dbReference type="ARBA" id="ARBA00023242"/>
    </source>
</evidence>
<dbReference type="Pfam" id="PF00096">
    <property type="entry name" value="zf-C2H2"/>
    <property type="match status" value="5"/>
</dbReference>
<dbReference type="GO" id="GO:0000978">
    <property type="term" value="F:RNA polymerase II cis-regulatory region sequence-specific DNA binding"/>
    <property type="evidence" value="ECO:0007669"/>
    <property type="project" value="TreeGrafter"/>
</dbReference>
<feature type="domain" description="C2H2-type" evidence="11">
    <location>
        <begin position="462"/>
        <end position="490"/>
    </location>
</feature>
<evidence type="ECO:0000256" key="1">
    <source>
        <dbReference type="ARBA" id="ARBA00004123"/>
    </source>
</evidence>
<dbReference type="OrthoDB" id="3437960at2759"/>
<dbReference type="GO" id="GO:0001227">
    <property type="term" value="F:DNA-binding transcription repressor activity, RNA polymerase II-specific"/>
    <property type="evidence" value="ECO:0007669"/>
    <property type="project" value="TreeGrafter"/>
</dbReference>
<dbReference type="FunFam" id="3.30.160.60:FF:004084">
    <property type="match status" value="1"/>
</dbReference>
<feature type="domain" description="C2H2-type" evidence="11">
    <location>
        <begin position="322"/>
        <end position="349"/>
    </location>
</feature>
<dbReference type="FunFam" id="3.30.160.60:FF:000145">
    <property type="entry name" value="Zinc finger protein 574"/>
    <property type="match status" value="1"/>
</dbReference>
<gene>
    <name evidence="12" type="ORF">PSYICH_LOCUS1950</name>
</gene>
<keyword evidence="6" id="KW-0805">Transcription regulation</keyword>
<feature type="domain" description="C2H2-type" evidence="11">
    <location>
        <begin position="434"/>
        <end position="461"/>
    </location>
</feature>
<comment type="subcellular location">
    <subcellularLocation>
        <location evidence="1">Nucleus</location>
    </subcellularLocation>
</comment>
<keyword evidence="8" id="KW-0539">Nucleus</keyword>
<proteinExistence type="predicted"/>
<keyword evidence="5" id="KW-0862">Zinc</keyword>
<dbReference type="Proteomes" id="UP001153636">
    <property type="component" value="Chromosome 10"/>
</dbReference>
<dbReference type="PANTHER" id="PTHR24399">
    <property type="entry name" value="ZINC FINGER AND BTB DOMAIN-CONTAINING"/>
    <property type="match status" value="1"/>
</dbReference>
<protein>
    <recommendedName>
        <fullName evidence="11">C2H2-type domain-containing protein</fullName>
    </recommendedName>
</protein>
<feature type="compositionally biased region" description="Low complexity" evidence="10">
    <location>
        <begin position="114"/>
        <end position="128"/>
    </location>
</feature>
<evidence type="ECO:0000256" key="7">
    <source>
        <dbReference type="ARBA" id="ARBA00023163"/>
    </source>
</evidence>
<keyword evidence="2" id="KW-0479">Metal-binding</keyword>
<keyword evidence="4 9" id="KW-0863">Zinc-finger</keyword>
<evidence type="ECO:0000313" key="12">
    <source>
        <dbReference type="EMBL" id="CAH1100136.1"/>
    </source>
</evidence>
<keyword evidence="3" id="KW-0677">Repeat</keyword>
<evidence type="ECO:0000256" key="3">
    <source>
        <dbReference type="ARBA" id="ARBA00022737"/>
    </source>
</evidence>
<accession>A0A9P0CL89</accession>
<dbReference type="SUPFAM" id="SSF57667">
    <property type="entry name" value="beta-beta-alpha zinc fingers"/>
    <property type="match status" value="5"/>
</dbReference>
<feature type="domain" description="C2H2-type" evidence="11">
    <location>
        <begin position="406"/>
        <end position="433"/>
    </location>
</feature>
<feature type="domain" description="C2H2-type" evidence="11">
    <location>
        <begin position="378"/>
        <end position="405"/>
    </location>
</feature>
<name>A0A9P0CL89_9CUCU</name>
<dbReference type="FunFam" id="3.30.160.60:FF:001397">
    <property type="entry name" value="Datilografo, isoform A"/>
    <property type="match status" value="1"/>
</dbReference>
<dbReference type="SMART" id="SM00355">
    <property type="entry name" value="ZnF_C2H2"/>
    <property type="match status" value="10"/>
</dbReference>
<dbReference type="AlphaFoldDB" id="A0A9P0CL89"/>
<dbReference type="GO" id="GO:0008270">
    <property type="term" value="F:zinc ion binding"/>
    <property type="evidence" value="ECO:0007669"/>
    <property type="project" value="UniProtKB-KW"/>
</dbReference>
<evidence type="ECO:0000256" key="2">
    <source>
        <dbReference type="ARBA" id="ARBA00022723"/>
    </source>
</evidence>
<keyword evidence="13" id="KW-1185">Reference proteome</keyword>
<dbReference type="EMBL" id="OV651822">
    <property type="protein sequence ID" value="CAH1100136.1"/>
    <property type="molecule type" value="Genomic_DNA"/>
</dbReference>
<evidence type="ECO:0000256" key="9">
    <source>
        <dbReference type="PROSITE-ProRule" id="PRU00042"/>
    </source>
</evidence>
<dbReference type="PANTHER" id="PTHR24399:SF70">
    <property type="entry name" value="C2H2-TYPE DOMAIN-CONTAINING PROTEIN"/>
    <property type="match status" value="1"/>
</dbReference>
<evidence type="ECO:0000256" key="6">
    <source>
        <dbReference type="ARBA" id="ARBA00023015"/>
    </source>
</evidence>
<dbReference type="FunFam" id="3.30.160.60:FF:000688">
    <property type="entry name" value="zinc finger protein 197 isoform X1"/>
    <property type="match status" value="1"/>
</dbReference>